<dbReference type="Proteomes" id="UP000248795">
    <property type="component" value="Unassembled WGS sequence"/>
</dbReference>
<dbReference type="InterPro" id="IPR045372">
    <property type="entry name" value="YidB"/>
</dbReference>
<feature type="region of interest" description="Disordered" evidence="1">
    <location>
        <begin position="31"/>
        <end position="57"/>
    </location>
</feature>
<evidence type="ECO:0000313" key="2">
    <source>
        <dbReference type="EMBL" id="PZF76598.1"/>
    </source>
</evidence>
<organism evidence="2 3">
    <name type="scientific">Aestuariivirga litoralis</name>
    <dbReference type="NCBI Taxonomy" id="2650924"/>
    <lineage>
        <taxon>Bacteria</taxon>
        <taxon>Pseudomonadati</taxon>
        <taxon>Pseudomonadota</taxon>
        <taxon>Alphaproteobacteria</taxon>
        <taxon>Hyphomicrobiales</taxon>
        <taxon>Aestuariivirgaceae</taxon>
        <taxon>Aestuariivirga</taxon>
    </lineage>
</organism>
<protein>
    <recommendedName>
        <fullName evidence="4">DUF937 domain-containing protein</fullName>
    </recommendedName>
</protein>
<dbReference type="InterPro" id="IPR027405">
    <property type="entry name" value="YidB-like"/>
</dbReference>
<feature type="compositionally biased region" description="Polar residues" evidence="1">
    <location>
        <begin position="32"/>
        <end position="41"/>
    </location>
</feature>
<reference evidence="3" key="1">
    <citation type="submission" date="2018-06" db="EMBL/GenBank/DDBJ databases">
        <title>Aestuariibacter litoralis strain KCTC 52945T.</title>
        <authorList>
            <person name="Li X."/>
            <person name="Salam N."/>
            <person name="Li J.-L."/>
            <person name="Chen Y.-M."/>
            <person name="Yang Z.-W."/>
            <person name="Zhang L.-Y."/>
            <person name="Han M.-X."/>
            <person name="Xiao M."/>
            <person name="Li W.-J."/>
        </authorList>
    </citation>
    <scope>NUCLEOTIDE SEQUENCE [LARGE SCALE GENOMIC DNA]</scope>
    <source>
        <strain evidence="3">KCTC 52945</strain>
    </source>
</reference>
<evidence type="ECO:0000256" key="1">
    <source>
        <dbReference type="SAM" id="MobiDB-lite"/>
    </source>
</evidence>
<dbReference type="AlphaFoldDB" id="A0A2W2B934"/>
<dbReference type="Gene3D" id="1.10.10.690">
    <property type="entry name" value="YidB-like"/>
    <property type="match status" value="1"/>
</dbReference>
<keyword evidence="3" id="KW-1185">Reference proteome</keyword>
<dbReference type="Pfam" id="PF20159">
    <property type="entry name" value="YidB"/>
    <property type="match status" value="1"/>
</dbReference>
<proteinExistence type="predicted"/>
<sequence length="151" mass="15724">MSNRMPSLAALLGLVAVAGYQNREKIGEFIKNLQSPGSGTSPAPAEQGTDMAGSGYGGGAVSGGLGDLIDHFRNSGLAKKADSWVSTGQNEPVDEAEMGQALGPDLLDQLARQTGLSREELAKRLSQVLPQAIDHMTPEGRLPPRSREGAA</sequence>
<accession>A0A2W2B934</accession>
<feature type="region of interest" description="Disordered" evidence="1">
    <location>
        <begin position="128"/>
        <end position="151"/>
    </location>
</feature>
<evidence type="ECO:0000313" key="3">
    <source>
        <dbReference type="Proteomes" id="UP000248795"/>
    </source>
</evidence>
<comment type="caution">
    <text evidence="2">The sequence shown here is derived from an EMBL/GenBank/DDBJ whole genome shotgun (WGS) entry which is preliminary data.</text>
</comment>
<feature type="region of interest" description="Disordered" evidence="1">
    <location>
        <begin position="79"/>
        <end position="98"/>
    </location>
</feature>
<dbReference type="EMBL" id="QKVK01000005">
    <property type="protein sequence ID" value="PZF76598.1"/>
    <property type="molecule type" value="Genomic_DNA"/>
</dbReference>
<gene>
    <name evidence="2" type="ORF">DK847_12415</name>
</gene>
<evidence type="ECO:0008006" key="4">
    <source>
        <dbReference type="Google" id="ProtNLM"/>
    </source>
</evidence>
<dbReference type="RefSeq" id="WP_111198835.1">
    <property type="nucleotide sequence ID" value="NZ_QKVK01000005.1"/>
</dbReference>
<dbReference type="SUPFAM" id="SSF140804">
    <property type="entry name" value="YidB-like"/>
    <property type="match status" value="1"/>
</dbReference>
<name>A0A2W2B934_9HYPH</name>